<evidence type="ECO:0000313" key="1">
    <source>
        <dbReference type="EMBL" id="TWU26438.1"/>
    </source>
</evidence>
<name>A0A5C6CQ20_9BACT</name>
<gene>
    <name evidence="1" type="ORF">Pla52o_02910</name>
</gene>
<comment type="caution">
    <text evidence="1">The sequence shown here is derived from an EMBL/GenBank/DDBJ whole genome shotgun (WGS) entry which is preliminary data.</text>
</comment>
<dbReference type="EMBL" id="SJPT01000001">
    <property type="protein sequence ID" value="TWU26438.1"/>
    <property type="molecule type" value="Genomic_DNA"/>
</dbReference>
<proteinExistence type="predicted"/>
<evidence type="ECO:0000313" key="2">
    <source>
        <dbReference type="Proteomes" id="UP000316304"/>
    </source>
</evidence>
<sequence length="75" mass="8451">MSGQVCHHGFDTTVMKGKFSVRSESVYSCFQLILHHRPLRAMCPIHVNPIHVKLPNRGGPIRVLMASITMRPKSI</sequence>
<reference evidence="1 2" key="1">
    <citation type="submission" date="2019-02" db="EMBL/GenBank/DDBJ databases">
        <title>Deep-cultivation of Planctomycetes and their phenomic and genomic characterization uncovers novel biology.</title>
        <authorList>
            <person name="Wiegand S."/>
            <person name="Jogler M."/>
            <person name="Boedeker C."/>
            <person name="Pinto D."/>
            <person name="Vollmers J."/>
            <person name="Rivas-Marin E."/>
            <person name="Kohn T."/>
            <person name="Peeters S.H."/>
            <person name="Heuer A."/>
            <person name="Rast P."/>
            <person name="Oberbeckmann S."/>
            <person name="Bunk B."/>
            <person name="Jeske O."/>
            <person name="Meyerdierks A."/>
            <person name="Storesund J.E."/>
            <person name="Kallscheuer N."/>
            <person name="Luecker S."/>
            <person name="Lage O.M."/>
            <person name="Pohl T."/>
            <person name="Merkel B.J."/>
            <person name="Hornburger P."/>
            <person name="Mueller R.-W."/>
            <person name="Bruemmer F."/>
            <person name="Labrenz M."/>
            <person name="Spormann A.M."/>
            <person name="Op Den Camp H."/>
            <person name="Overmann J."/>
            <person name="Amann R."/>
            <person name="Jetten M.S.M."/>
            <person name="Mascher T."/>
            <person name="Medema M.H."/>
            <person name="Devos D.P."/>
            <person name="Kaster A.-K."/>
            <person name="Ovreas L."/>
            <person name="Rohde M."/>
            <person name="Galperin M.Y."/>
            <person name="Jogler C."/>
        </authorList>
    </citation>
    <scope>NUCLEOTIDE SEQUENCE [LARGE SCALE GENOMIC DNA]</scope>
    <source>
        <strain evidence="1 2">Pla52o</strain>
    </source>
</reference>
<dbReference type="AlphaFoldDB" id="A0A5C6CQ20"/>
<protein>
    <submittedName>
        <fullName evidence="1">Uncharacterized protein</fullName>
    </submittedName>
</protein>
<dbReference type="Proteomes" id="UP000316304">
    <property type="component" value="Unassembled WGS sequence"/>
</dbReference>
<keyword evidence="2" id="KW-1185">Reference proteome</keyword>
<accession>A0A5C6CQ20</accession>
<organism evidence="1 2">
    <name type="scientific">Novipirellula galeiformis</name>
    <dbReference type="NCBI Taxonomy" id="2528004"/>
    <lineage>
        <taxon>Bacteria</taxon>
        <taxon>Pseudomonadati</taxon>
        <taxon>Planctomycetota</taxon>
        <taxon>Planctomycetia</taxon>
        <taxon>Pirellulales</taxon>
        <taxon>Pirellulaceae</taxon>
        <taxon>Novipirellula</taxon>
    </lineage>
</organism>